<evidence type="ECO:0000313" key="3">
    <source>
        <dbReference type="EMBL" id="GMS83506.1"/>
    </source>
</evidence>
<dbReference type="Proteomes" id="UP001432027">
    <property type="component" value="Unassembled WGS sequence"/>
</dbReference>
<feature type="signal peptide" evidence="2">
    <location>
        <begin position="1"/>
        <end position="21"/>
    </location>
</feature>
<evidence type="ECO:0000256" key="2">
    <source>
        <dbReference type="SAM" id="SignalP"/>
    </source>
</evidence>
<accession>A0AAV5SJR9</accession>
<evidence type="ECO:0000313" key="4">
    <source>
        <dbReference type="Proteomes" id="UP001432027"/>
    </source>
</evidence>
<keyword evidence="2" id="KW-0732">Signal</keyword>
<sequence>TPFRMIYSLLLLLLSVLLVRSVDVSTSVFCKSECKAYIETPDALIPYCDDAFMKASTSCGTVISCDLSDANKERIPRAQANSSCCVHTVIVRIPDQGYHISQDRELVRTDKTEQFPICSSSSWMLWTIAVLSCILLLQSSYIAFLFFKCRQSSAQKISQWFGRHSDVASTQPILLARPLIQP</sequence>
<keyword evidence="1" id="KW-0812">Transmembrane</keyword>
<gene>
    <name evidence="3" type="ORF">PENTCL1PPCAC_5681</name>
</gene>
<comment type="caution">
    <text evidence="3">The sequence shown here is derived from an EMBL/GenBank/DDBJ whole genome shotgun (WGS) entry which is preliminary data.</text>
</comment>
<feature type="transmembrane region" description="Helical" evidence="1">
    <location>
        <begin position="123"/>
        <end position="147"/>
    </location>
</feature>
<evidence type="ECO:0000256" key="1">
    <source>
        <dbReference type="SAM" id="Phobius"/>
    </source>
</evidence>
<keyword evidence="4" id="KW-1185">Reference proteome</keyword>
<feature type="non-terminal residue" evidence="3">
    <location>
        <position position="1"/>
    </location>
</feature>
<proteinExistence type="predicted"/>
<feature type="chain" id="PRO_5043708561" evidence="2">
    <location>
        <begin position="22"/>
        <end position="182"/>
    </location>
</feature>
<keyword evidence="1" id="KW-1133">Transmembrane helix</keyword>
<organism evidence="3 4">
    <name type="scientific">Pristionchus entomophagus</name>
    <dbReference type="NCBI Taxonomy" id="358040"/>
    <lineage>
        <taxon>Eukaryota</taxon>
        <taxon>Metazoa</taxon>
        <taxon>Ecdysozoa</taxon>
        <taxon>Nematoda</taxon>
        <taxon>Chromadorea</taxon>
        <taxon>Rhabditida</taxon>
        <taxon>Rhabditina</taxon>
        <taxon>Diplogasteromorpha</taxon>
        <taxon>Diplogasteroidea</taxon>
        <taxon>Neodiplogasteridae</taxon>
        <taxon>Pristionchus</taxon>
    </lineage>
</organism>
<protein>
    <submittedName>
        <fullName evidence="3">Uncharacterized protein</fullName>
    </submittedName>
</protein>
<dbReference type="AlphaFoldDB" id="A0AAV5SJR9"/>
<name>A0AAV5SJR9_9BILA</name>
<keyword evidence="1" id="KW-0472">Membrane</keyword>
<reference evidence="3" key="1">
    <citation type="submission" date="2023-10" db="EMBL/GenBank/DDBJ databases">
        <title>Genome assembly of Pristionchus species.</title>
        <authorList>
            <person name="Yoshida K."/>
            <person name="Sommer R.J."/>
        </authorList>
    </citation>
    <scope>NUCLEOTIDE SEQUENCE</scope>
    <source>
        <strain evidence="3">RS0144</strain>
    </source>
</reference>
<dbReference type="EMBL" id="BTSX01000002">
    <property type="protein sequence ID" value="GMS83506.1"/>
    <property type="molecule type" value="Genomic_DNA"/>
</dbReference>